<feature type="domain" description="Agenet" evidence="1">
    <location>
        <begin position="29"/>
        <end position="89"/>
    </location>
</feature>
<feature type="domain" description="Agenet" evidence="1">
    <location>
        <begin position="281"/>
        <end position="337"/>
    </location>
</feature>
<evidence type="ECO:0000313" key="2">
    <source>
        <dbReference type="EMBL" id="KAI5398701.1"/>
    </source>
</evidence>
<dbReference type="Pfam" id="PF05641">
    <property type="entry name" value="Agenet"/>
    <property type="match status" value="2"/>
</dbReference>
<keyword evidence="3" id="KW-1185">Reference proteome</keyword>
<dbReference type="Proteomes" id="UP001058974">
    <property type="component" value="Chromosome 6"/>
</dbReference>
<evidence type="ECO:0000259" key="1">
    <source>
        <dbReference type="SMART" id="SM00743"/>
    </source>
</evidence>
<name>A0A9D4WDN0_PEA</name>
<dbReference type="CDD" id="cd20405">
    <property type="entry name" value="Tudor_Agenet_AtDUF_rpt1_3"/>
    <property type="match status" value="1"/>
</dbReference>
<dbReference type="CDD" id="cd20406">
    <property type="entry name" value="Tudor_Agenet_AtDUF_rpt2_4"/>
    <property type="match status" value="1"/>
</dbReference>
<protein>
    <recommendedName>
        <fullName evidence="1">Agenet domain-containing protein</fullName>
    </recommendedName>
</protein>
<dbReference type="InterPro" id="IPR008395">
    <property type="entry name" value="Agenet-like_dom"/>
</dbReference>
<dbReference type="PANTHER" id="PTHR31917:SF147">
    <property type="entry name" value="AGENET DOMAIN-CONTAINING PROTEIN"/>
    <property type="match status" value="1"/>
</dbReference>
<dbReference type="SMART" id="SM00743">
    <property type="entry name" value="Agenet"/>
    <property type="match status" value="3"/>
</dbReference>
<reference evidence="2 3" key="1">
    <citation type="journal article" date="2022" name="Nat. Genet.">
        <title>Improved pea reference genome and pan-genome highlight genomic features and evolutionary characteristics.</title>
        <authorList>
            <person name="Yang T."/>
            <person name="Liu R."/>
            <person name="Luo Y."/>
            <person name="Hu S."/>
            <person name="Wang D."/>
            <person name="Wang C."/>
            <person name="Pandey M.K."/>
            <person name="Ge S."/>
            <person name="Xu Q."/>
            <person name="Li N."/>
            <person name="Li G."/>
            <person name="Huang Y."/>
            <person name="Saxena R.K."/>
            <person name="Ji Y."/>
            <person name="Li M."/>
            <person name="Yan X."/>
            <person name="He Y."/>
            <person name="Liu Y."/>
            <person name="Wang X."/>
            <person name="Xiang C."/>
            <person name="Varshney R.K."/>
            <person name="Ding H."/>
            <person name="Gao S."/>
            <person name="Zong X."/>
        </authorList>
    </citation>
    <scope>NUCLEOTIDE SEQUENCE [LARGE SCALE GENOMIC DNA]</scope>
    <source>
        <strain evidence="2 3">cv. Zhongwan 6</strain>
    </source>
</reference>
<proteinExistence type="predicted"/>
<dbReference type="PANTHER" id="PTHR31917">
    <property type="entry name" value="AGENET DOMAIN-CONTAINING PROTEIN-RELATED"/>
    <property type="match status" value="1"/>
</dbReference>
<accession>A0A9D4WDN0</accession>
<dbReference type="InterPro" id="IPR014002">
    <property type="entry name" value="Agenet_dom_plant"/>
</dbReference>
<feature type="domain" description="Agenet" evidence="1">
    <location>
        <begin position="210"/>
        <end position="278"/>
    </location>
</feature>
<evidence type="ECO:0000313" key="3">
    <source>
        <dbReference type="Proteomes" id="UP001058974"/>
    </source>
</evidence>
<organism evidence="2 3">
    <name type="scientific">Pisum sativum</name>
    <name type="common">Garden pea</name>
    <name type="synonym">Lathyrus oleraceus</name>
    <dbReference type="NCBI Taxonomy" id="3888"/>
    <lineage>
        <taxon>Eukaryota</taxon>
        <taxon>Viridiplantae</taxon>
        <taxon>Streptophyta</taxon>
        <taxon>Embryophyta</taxon>
        <taxon>Tracheophyta</taxon>
        <taxon>Spermatophyta</taxon>
        <taxon>Magnoliopsida</taxon>
        <taxon>eudicotyledons</taxon>
        <taxon>Gunneridae</taxon>
        <taxon>Pentapetalae</taxon>
        <taxon>rosids</taxon>
        <taxon>fabids</taxon>
        <taxon>Fabales</taxon>
        <taxon>Fabaceae</taxon>
        <taxon>Papilionoideae</taxon>
        <taxon>50 kb inversion clade</taxon>
        <taxon>NPAAA clade</taxon>
        <taxon>Hologalegina</taxon>
        <taxon>IRL clade</taxon>
        <taxon>Fabeae</taxon>
        <taxon>Lathyrus</taxon>
    </lineage>
</organism>
<sequence>MANEKGTKGLQETAKISQLHPIPPKEIIQDFQHDDEVEAYHNDEWWEGCISGSLEDGRRIIYLRNTSEVYPDKELRRDVIGKPLKSCDFDEVSNNVKVKDIVDISVEVKEVADMSDTVEVEDGVDSQRPQRIRARLGRLQDYEVTGDNEVTLDGELVNFALLIDVELINYSEALNKDIYATQPLRFDESEMKKMVRVKASEIMSGDNVEFMLKPGTLVEVCSDEDGLKGVWFSATLVEPKAGWRFVVEYDSLLDDNYSDLLREEISLLQIRPRPPKTDDVDQFKFLDEVDAYYRDGWWVGVVSKVLGDSKYVVYFRSFNEEMEFQHSQLRLHQDWVDNKWVMASKV</sequence>
<dbReference type="AlphaFoldDB" id="A0A9D4WDN0"/>
<comment type="caution">
    <text evidence="2">The sequence shown here is derived from an EMBL/GenBank/DDBJ whole genome shotgun (WGS) entry which is preliminary data.</text>
</comment>
<dbReference type="EMBL" id="JAMSHJ010000006">
    <property type="protein sequence ID" value="KAI5398701.1"/>
    <property type="molecule type" value="Genomic_DNA"/>
</dbReference>
<dbReference type="Gramene" id="Psat06G0417900-T1">
    <property type="protein sequence ID" value="KAI5398701.1"/>
    <property type="gene ID" value="KIW84_064179"/>
</dbReference>
<gene>
    <name evidence="2" type="ORF">KIW84_064179</name>
</gene>